<feature type="domain" description="Cytochrome b561" evidence="12">
    <location>
        <begin position="1"/>
        <end position="187"/>
    </location>
</feature>
<feature type="transmembrane region" description="Helical" evidence="11">
    <location>
        <begin position="127"/>
        <end position="146"/>
    </location>
</feature>
<dbReference type="GO" id="GO:0016020">
    <property type="term" value="C:membrane"/>
    <property type="evidence" value="ECO:0007669"/>
    <property type="project" value="UniProtKB-SubCell"/>
</dbReference>
<dbReference type="InterPro" id="IPR006593">
    <property type="entry name" value="Cyt_b561/ferric_Rdtase_TM"/>
</dbReference>
<dbReference type="GO" id="GO:0046872">
    <property type="term" value="F:metal ion binding"/>
    <property type="evidence" value="ECO:0007669"/>
    <property type="project" value="UniProtKB-KW"/>
</dbReference>
<dbReference type="STRING" id="765440.A0A0C3G653"/>
<accession>A0A0C3G653</accession>
<evidence type="ECO:0000256" key="7">
    <source>
        <dbReference type="ARBA" id="ARBA00022982"/>
    </source>
</evidence>
<protein>
    <recommendedName>
        <fullName evidence="12">Cytochrome b561 domain-containing protein</fullName>
    </recommendedName>
</protein>
<evidence type="ECO:0000256" key="10">
    <source>
        <dbReference type="ARBA" id="ARBA00023136"/>
    </source>
</evidence>
<comment type="subcellular location">
    <subcellularLocation>
        <location evidence="2">Membrane</location>
        <topology evidence="2">Multi-pass membrane protein</topology>
    </subcellularLocation>
</comment>
<keyword evidence="9" id="KW-0408">Iron</keyword>
<dbReference type="EMBL" id="KN832971">
    <property type="protein sequence ID" value="KIM91710.1"/>
    <property type="molecule type" value="Genomic_DNA"/>
</dbReference>
<evidence type="ECO:0000256" key="11">
    <source>
        <dbReference type="SAM" id="Phobius"/>
    </source>
</evidence>
<feature type="transmembrane region" description="Helical" evidence="11">
    <location>
        <begin position="50"/>
        <end position="72"/>
    </location>
</feature>
<dbReference type="InParanoid" id="A0A0C3G653"/>
<evidence type="ECO:0000256" key="5">
    <source>
        <dbReference type="ARBA" id="ARBA00022692"/>
    </source>
</evidence>
<dbReference type="Proteomes" id="UP000054166">
    <property type="component" value="Unassembled WGS sequence"/>
</dbReference>
<keyword evidence="10 11" id="KW-0472">Membrane</keyword>
<evidence type="ECO:0000256" key="4">
    <source>
        <dbReference type="ARBA" id="ARBA00022617"/>
    </source>
</evidence>
<dbReference type="OrthoDB" id="366214at2759"/>
<dbReference type="Pfam" id="PF03188">
    <property type="entry name" value="Cytochrom_B561"/>
    <property type="match status" value="1"/>
</dbReference>
<sequence length="205" mass="23473">MSHGSEHLPLTYYEVKARNHALLCTIGFLILLPLGALLPRIIRTFTQRWWIAHFVIQFLLAGPIIFAGWALGYQTANILYTGPRFSDPHEKIGLALIILYLVQLFLGLFIHFVKIPFFHGHRPPQNYFHAILGLAILALAAYQVHYGLTFEWAFATGNLHEVPKSAINAWEALVIIFWALYGLGLLLLPRQYSQEKQRRQQNKEG</sequence>
<feature type="transmembrane region" description="Helical" evidence="11">
    <location>
        <begin position="166"/>
        <end position="188"/>
    </location>
</feature>
<evidence type="ECO:0000259" key="12">
    <source>
        <dbReference type="PROSITE" id="PS50939"/>
    </source>
</evidence>
<keyword evidence="14" id="KW-1185">Reference proteome</keyword>
<keyword evidence="8 11" id="KW-1133">Transmembrane helix</keyword>
<evidence type="ECO:0000256" key="2">
    <source>
        <dbReference type="ARBA" id="ARBA00004141"/>
    </source>
</evidence>
<evidence type="ECO:0000256" key="1">
    <source>
        <dbReference type="ARBA" id="ARBA00001970"/>
    </source>
</evidence>
<keyword evidence="6" id="KW-0479">Metal-binding</keyword>
<evidence type="ECO:0000313" key="14">
    <source>
        <dbReference type="Proteomes" id="UP000054166"/>
    </source>
</evidence>
<evidence type="ECO:0000256" key="3">
    <source>
        <dbReference type="ARBA" id="ARBA00022448"/>
    </source>
</evidence>
<dbReference type="GO" id="GO:0140575">
    <property type="term" value="F:transmembrane monodehydroascorbate reductase activity"/>
    <property type="evidence" value="ECO:0007669"/>
    <property type="project" value="InterPro"/>
</dbReference>
<dbReference type="GO" id="GO:0020037">
    <property type="term" value="F:heme binding"/>
    <property type="evidence" value="ECO:0007669"/>
    <property type="project" value="TreeGrafter"/>
</dbReference>
<dbReference type="PROSITE" id="PS50939">
    <property type="entry name" value="CYTOCHROME_B561"/>
    <property type="match status" value="1"/>
</dbReference>
<dbReference type="Gene3D" id="1.20.120.1770">
    <property type="match status" value="1"/>
</dbReference>
<proteinExistence type="predicted"/>
<gene>
    <name evidence="13" type="ORF">PILCRDRAFT_810997</name>
</gene>
<dbReference type="HOGENOM" id="CLU_090085_0_0_1"/>
<evidence type="ECO:0000313" key="13">
    <source>
        <dbReference type="EMBL" id="KIM91710.1"/>
    </source>
</evidence>
<keyword evidence="7" id="KW-0249">Electron transport</keyword>
<evidence type="ECO:0000256" key="9">
    <source>
        <dbReference type="ARBA" id="ARBA00023004"/>
    </source>
</evidence>
<organism evidence="13 14">
    <name type="scientific">Piloderma croceum (strain F 1598)</name>
    <dbReference type="NCBI Taxonomy" id="765440"/>
    <lineage>
        <taxon>Eukaryota</taxon>
        <taxon>Fungi</taxon>
        <taxon>Dikarya</taxon>
        <taxon>Basidiomycota</taxon>
        <taxon>Agaricomycotina</taxon>
        <taxon>Agaricomycetes</taxon>
        <taxon>Agaricomycetidae</taxon>
        <taxon>Atheliales</taxon>
        <taxon>Atheliaceae</taxon>
        <taxon>Piloderma</taxon>
    </lineage>
</organism>
<dbReference type="SMART" id="SM00665">
    <property type="entry name" value="B561"/>
    <property type="match status" value="1"/>
</dbReference>
<reference evidence="14" key="2">
    <citation type="submission" date="2015-01" db="EMBL/GenBank/DDBJ databases">
        <title>Evolutionary Origins and Diversification of the Mycorrhizal Mutualists.</title>
        <authorList>
            <consortium name="DOE Joint Genome Institute"/>
            <consortium name="Mycorrhizal Genomics Consortium"/>
            <person name="Kohler A."/>
            <person name="Kuo A."/>
            <person name="Nagy L.G."/>
            <person name="Floudas D."/>
            <person name="Copeland A."/>
            <person name="Barry K.W."/>
            <person name="Cichocki N."/>
            <person name="Veneault-Fourrey C."/>
            <person name="LaButti K."/>
            <person name="Lindquist E.A."/>
            <person name="Lipzen A."/>
            <person name="Lundell T."/>
            <person name="Morin E."/>
            <person name="Murat C."/>
            <person name="Riley R."/>
            <person name="Ohm R."/>
            <person name="Sun H."/>
            <person name="Tunlid A."/>
            <person name="Henrissat B."/>
            <person name="Grigoriev I.V."/>
            <person name="Hibbett D.S."/>
            <person name="Martin F."/>
        </authorList>
    </citation>
    <scope>NUCLEOTIDE SEQUENCE [LARGE SCALE GENOMIC DNA]</scope>
    <source>
        <strain evidence="14">F 1598</strain>
    </source>
</reference>
<dbReference type="AlphaFoldDB" id="A0A0C3G653"/>
<keyword evidence="3" id="KW-0813">Transport</keyword>
<dbReference type="PANTHER" id="PTHR15422">
    <property type="entry name" value="OS05G0565100 PROTEIN"/>
    <property type="match status" value="1"/>
</dbReference>
<dbReference type="InterPro" id="IPR045150">
    <property type="entry name" value="CYB561D1/2"/>
</dbReference>
<evidence type="ECO:0000256" key="6">
    <source>
        <dbReference type="ARBA" id="ARBA00022723"/>
    </source>
</evidence>
<dbReference type="PANTHER" id="PTHR15422:SF24">
    <property type="entry name" value="DOMON RELATED DOMAIN-CONTAINING PROTEIN"/>
    <property type="match status" value="1"/>
</dbReference>
<name>A0A0C3G653_PILCF</name>
<keyword evidence="5 11" id="KW-0812">Transmembrane</keyword>
<comment type="cofactor">
    <cofactor evidence="1">
        <name>heme b</name>
        <dbReference type="ChEBI" id="CHEBI:60344"/>
    </cofactor>
</comment>
<reference evidence="13 14" key="1">
    <citation type="submission" date="2014-04" db="EMBL/GenBank/DDBJ databases">
        <authorList>
            <consortium name="DOE Joint Genome Institute"/>
            <person name="Kuo A."/>
            <person name="Tarkka M."/>
            <person name="Buscot F."/>
            <person name="Kohler A."/>
            <person name="Nagy L.G."/>
            <person name="Floudas D."/>
            <person name="Copeland A."/>
            <person name="Barry K.W."/>
            <person name="Cichocki N."/>
            <person name="Veneault-Fourrey C."/>
            <person name="LaButti K."/>
            <person name="Lindquist E.A."/>
            <person name="Lipzen A."/>
            <person name="Lundell T."/>
            <person name="Morin E."/>
            <person name="Murat C."/>
            <person name="Sun H."/>
            <person name="Tunlid A."/>
            <person name="Henrissat B."/>
            <person name="Grigoriev I.V."/>
            <person name="Hibbett D.S."/>
            <person name="Martin F."/>
            <person name="Nordberg H.P."/>
            <person name="Cantor M.N."/>
            <person name="Hua S.X."/>
        </authorList>
    </citation>
    <scope>NUCLEOTIDE SEQUENCE [LARGE SCALE GENOMIC DNA]</scope>
    <source>
        <strain evidence="13 14">F 1598</strain>
    </source>
</reference>
<keyword evidence="4" id="KW-0349">Heme</keyword>
<feature type="transmembrane region" description="Helical" evidence="11">
    <location>
        <begin position="92"/>
        <end position="115"/>
    </location>
</feature>
<feature type="transmembrane region" description="Helical" evidence="11">
    <location>
        <begin position="20"/>
        <end position="38"/>
    </location>
</feature>
<evidence type="ECO:0000256" key="8">
    <source>
        <dbReference type="ARBA" id="ARBA00022989"/>
    </source>
</evidence>